<dbReference type="PROSITE" id="PS51388">
    <property type="entry name" value="GED"/>
    <property type="match status" value="1"/>
</dbReference>
<dbReference type="PROSITE" id="PS00410">
    <property type="entry name" value="G_DYNAMIN_1"/>
    <property type="match status" value="1"/>
</dbReference>
<dbReference type="InterPro" id="IPR001401">
    <property type="entry name" value="Dynamin_GTPase"/>
</dbReference>
<evidence type="ECO:0000259" key="3">
    <source>
        <dbReference type="PROSITE" id="PS51388"/>
    </source>
</evidence>
<dbReference type="GO" id="GO:0005874">
    <property type="term" value="C:microtubule"/>
    <property type="evidence" value="ECO:0007669"/>
    <property type="project" value="TreeGrafter"/>
</dbReference>
<dbReference type="InterPro" id="IPR022812">
    <property type="entry name" value="Dynamin"/>
</dbReference>
<feature type="domain" description="GED" evidence="3">
    <location>
        <begin position="547"/>
        <end position="633"/>
    </location>
</feature>
<accession>A0A6C0B3R9</accession>
<dbReference type="PANTHER" id="PTHR11566">
    <property type="entry name" value="DYNAMIN"/>
    <property type="match status" value="1"/>
</dbReference>
<dbReference type="EMBL" id="MN739064">
    <property type="protein sequence ID" value="QHS86867.1"/>
    <property type="molecule type" value="Genomic_DNA"/>
</dbReference>
<dbReference type="GO" id="GO:0005737">
    <property type="term" value="C:cytoplasm"/>
    <property type="evidence" value="ECO:0007669"/>
    <property type="project" value="TreeGrafter"/>
</dbReference>
<dbReference type="Gene3D" id="1.20.120.1240">
    <property type="entry name" value="Dynamin, middle domain"/>
    <property type="match status" value="1"/>
</dbReference>
<protein>
    <recommendedName>
        <fullName evidence="6">Dynamin-type G domain-containing protein</fullName>
    </recommendedName>
</protein>
<reference evidence="5" key="1">
    <citation type="journal article" date="2020" name="Nature">
        <title>Giant virus diversity and host interactions through global metagenomics.</title>
        <authorList>
            <person name="Schulz F."/>
            <person name="Roux S."/>
            <person name="Paez-Espino D."/>
            <person name="Jungbluth S."/>
            <person name="Walsh D.A."/>
            <person name="Denef V.J."/>
            <person name="McMahon K.D."/>
            <person name="Konstantinidis K.T."/>
            <person name="Eloe-Fadrosh E.A."/>
            <person name="Kyrpides N.C."/>
            <person name="Woyke T."/>
        </authorList>
    </citation>
    <scope>NUCLEOTIDE SEQUENCE</scope>
    <source>
        <strain evidence="5">GVMAG-M-3300009422-16</strain>
    </source>
</reference>
<dbReference type="Gene3D" id="3.40.50.300">
    <property type="entry name" value="P-loop containing nucleotide triphosphate hydrolases"/>
    <property type="match status" value="1"/>
</dbReference>
<dbReference type="GO" id="GO:0008017">
    <property type="term" value="F:microtubule binding"/>
    <property type="evidence" value="ECO:0007669"/>
    <property type="project" value="TreeGrafter"/>
</dbReference>
<organism evidence="5">
    <name type="scientific">viral metagenome</name>
    <dbReference type="NCBI Taxonomy" id="1070528"/>
    <lineage>
        <taxon>unclassified sequences</taxon>
        <taxon>metagenomes</taxon>
        <taxon>organismal metagenomes</taxon>
    </lineage>
</organism>
<dbReference type="InterPro" id="IPR020850">
    <property type="entry name" value="GED_dom"/>
</dbReference>
<evidence type="ECO:0000313" key="5">
    <source>
        <dbReference type="EMBL" id="QHS86867.1"/>
    </source>
</evidence>
<dbReference type="Pfam" id="PF02212">
    <property type="entry name" value="GED"/>
    <property type="match status" value="1"/>
</dbReference>
<dbReference type="InterPro" id="IPR030381">
    <property type="entry name" value="G_DYNAMIN_dom"/>
</dbReference>
<dbReference type="GO" id="GO:0016020">
    <property type="term" value="C:membrane"/>
    <property type="evidence" value="ECO:0007669"/>
    <property type="project" value="TreeGrafter"/>
</dbReference>
<dbReference type="Pfam" id="PF00350">
    <property type="entry name" value="Dynamin_N"/>
    <property type="match status" value="1"/>
</dbReference>
<dbReference type="InterPro" id="IPR000375">
    <property type="entry name" value="Dynamin_stalk"/>
</dbReference>
<dbReference type="AlphaFoldDB" id="A0A6C0B3R9"/>
<evidence type="ECO:0000259" key="4">
    <source>
        <dbReference type="PROSITE" id="PS51718"/>
    </source>
</evidence>
<dbReference type="SUPFAM" id="SSF52540">
    <property type="entry name" value="P-loop containing nucleoside triphosphate hydrolases"/>
    <property type="match status" value="1"/>
</dbReference>
<keyword evidence="1" id="KW-0547">Nucleotide-binding</keyword>
<dbReference type="InterPro" id="IPR045063">
    <property type="entry name" value="Dynamin_N"/>
</dbReference>
<dbReference type="CDD" id="cd08771">
    <property type="entry name" value="DLP_1"/>
    <property type="match status" value="1"/>
</dbReference>
<evidence type="ECO:0008006" key="6">
    <source>
        <dbReference type="Google" id="ProtNLM"/>
    </source>
</evidence>
<dbReference type="PRINTS" id="PR00195">
    <property type="entry name" value="DYNAMIN"/>
</dbReference>
<dbReference type="SMART" id="SM00302">
    <property type="entry name" value="GED"/>
    <property type="match status" value="1"/>
</dbReference>
<sequence>MAKNLVNNVYNYFNNQDNFNILGKNQQILKIGNVLNSIFINRNDMDIPKLVVVGSQSSGKSSILNSILGMDILPTGSNMVTRGPLQLELIQSISDIKAIFGEYINGEWITIKQIELSSPEPSAEQKREIASLIRSITTEYAGDGMNITDQPIYLRILSPTLPNLSLVDLPGLTMVACTDKGQPKDIKTKIRTLISSYISDKSSIIMAVMPARTDIEADLALDLIKEHDPEGTRTVGILTKLDLMNEGTNITAYLENKISKDLQLKHGYYGVKNRNKMQMSEFNALDGLRLEKEYIYSHSVYCKAKYKKNLGIPALCDNLSNILVRSLKKNIPGILNKINKELADAEIKLDRLGSALPEGDSLKSALIHKTISKLSRCYISILEDRGKNINTARNIKNHFKELRKTLISLDPFSKEQTPDQYINAAIDNCEGNHMSFPSPPIEVLEQMLKDPKLKPFELVIKPSHKCAQDIMAELTELIEILLKDLGIDRFPKFSKLISNVLLNKVLLIGISKLYRHVREEIECQENYIWTDETAFLHILEKNNTCNIDVMRLLASNYYKSIIYVLQDTIPKKIMLYLVNFSEKELSIQLYDAIKNEDHCELLTEYEEIETERSGLQKNIAELRGAINMINEIM</sequence>
<dbReference type="InterPro" id="IPR027417">
    <property type="entry name" value="P-loop_NTPase"/>
</dbReference>
<dbReference type="SMART" id="SM00053">
    <property type="entry name" value="DYNc"/>
    <property type="match status" value="1"/>
</dbReference>
<keyword evidence="2" id="KW-0342">GTP-binding</keyword>
<proteinExistence type="predicted"/>
<dbReference type="PROSITE" id="PS51718">
    <property type="entry name" value="G_DYNAMIN_2"/>
    <property type="match status" value="1"/>
</dbReference>
<dbReference type="InterPro" id="IPR003130">
    <property type="entry name" value="GED"/>
</dbReference>
<evidence type="ECO:0000256" key="1">
    <source>
        <dbReference type="ARBA" id="ARBA00022741"/>
    </source>
</evidence>
<name>A0A6C0B3R9_9ZZZZ</name>
<feature type="domain" description="Dynamin-type G" evidence="4">
    <location>
        <begin position="44"/>
        <end position="332"/>
    </location>
</feature>
<dbReference type="GO" id="GO:0005525">
    <property type="term" value="F:GTP binding"/>
    <property type="evidence" value="ECO:0007669"/>
    <property type="project" value="InterPro"/>
</dbReference>
<dbReference type="InterPro" id="IPR019762">
    <property type="entry name" value="Dynamin_GTPase_CS"/>
</dbReference>
<dbReference type="Pfam" id="PF01031">
    <property type="entry name" value="Dynamin_M"/>
    <property type="match status" value="1"/>
</dbReference>
<dbReference type="GO" id="GO:0003924">
    <property type="term" value="F:GTPase activity"/>
    <property type="evidence" value="ECO:0007669"/>
    <property type="project" value="InterPro"/>
</dbReference>
<evidence type="ECO:0000256" key="2">
    <source>
        <dbReference type="ARBA" id="ARBA00023134"/>
    </source>
</evidence>